<name>A0A4Z0J5B4_9LACO</name>
<comment type="caution">
    <text evidence="5">The sequence shown here is derived from an EMBL/GenBank/DDBJ whole genome shotgun (WGS) entry which is preliminary data.</text>
</comment>
<keyword evidence="6" id="KW-1185">Reference proteome</keyword>
<feature type="domain" description="MucBP" evidence="4">
    <location>
        <begin position="574"/>
        <end position="637"/>
    </location>
</feature>
<feature type="region of interest" description="Disordered" evidence="3">
    <location>
        <begin position="816"/>
        <end position="835"/>
    </location>
</feature>
<dbReference type="Pfam" id="PF12799">
    <property type="entry name" value="LRR_4"/>
    <property type="match status" value="1"/>
</dbReference>
<accession>A0A4Z0J5B4</accession>
<feature type="compositionally biased region" description="Low complexity" evidence="3">
    <location>
        <begin position="136"/>
        <end position="145"/>
    </location>
</feature>
<dbReference type="AlphaFoldDB" id="A0A4Z0J5B4"/>
<reference evidence="5 6" key="1">
    <citation type="submission" date="2018-10" db="EMBL/GenBank/DDBJ databases">
        <title>Lactobacillus sp. R7 and Lactobacillus sp. R19 isolated from fermented mustard green product of Taiwan.</title>
        <authorList>
            <person name="Lin S.-T."/>
        </authorList>
    </citation>
    <scope>NUCLEOTIDE SEQUENCE [LARGE SCALE GENOMIC DNA]</scope>
    <source>
        <strain evidence="5 6">BCRC 81129</strain>
    </source>
</reference>
<evidence type="ECO:0000313" key="5">
    <source>
        <dbReference type="EMBL" id="TGD17623.1"/>
    </source>
</evidence>
<evidence type="ECO:0000313" key="6">
    <source>
        <dbReference type="Proteomes" id="UP000297348"/>
    </source>
</evidence>
<dbReference type="Gene3D" id="3.10.20.320">
    <property type="entry name" value="Putative peptidoglycan bound protein (lpxtg motif)"/>
    <property type="match status" value="3"/>
</dbReference>
<dbReference type="Pfam" id="PF06458">
    <property type="entry name" value="MucBP"/>
    <property type="match status" value="3"/>
</dbReference>
<evidence type="ECO:0000256" key="2">
    <source>
        <dbReference type="ARBA" id="ARBA00022737"/>
    </source>
</evidence>
<protein>
    <recommendedName>
        <fullName evidence="4">MucBP domain-containing protein</fullName>
    </recommendedName>
</protein>
<keyword evidence="2" id="KW-0677">Repeat</keyword>
<feature type="region of interest" description="Disordered" evidence="3">
    <location>
        <begin position="40"/>
        <end position="152"/>
    </location>
</feature>
<dbReference type="InterPro" id="IPR009459">
    <property type="entry name" value="MucBP_dom"/>
</dbReference>
<dbReference type="EMBL" id="RKLX01000026">
    <property type="protein sequence ID" value="TGD17623.1"/>
    <property type="molecule type" value="Genomic_DNA"/>
</dbReference>
<evidence type="ECO:0000256" key="3">
    <source>
        <dbReference type="SAM" id="MobiDB-lite"/>
    </source>
</evidence>
<evidence type="ECO:0000256" key="1">
    <source>
        <dbReference type="ARBA" id="ARBA00022614"/>
    </source>
</evidence>
<dbReference type="InterPro" id="IPR025875">
    <property type="entry name" value="Leu-rich_rpt_4"/>
</dbReference>
<dbReference type="PROSITE" id="PS51450">
    <property type="entry name" value="LRR"/>
    <property type="match status" value="2"/>
</dbReference>
<dbReference type="InterPro" id="IPR001611">
    <property type="entry name" value="Leu-rich_rpt"/>
</dbReference>
<evidence type="ECO:0000259" key="4">
    <source>
        <dbReference type="Pfam" id="PF06458"/>
    </source>
</evidence>
<proteinExistence type="predicted"/>
<feature type="compositionally biased region" description="Low complexity" evidence="3">
    <location>
        <begin position="787"/>
        <end position="802"/>
    </location>
</feature>
<keyword evidence="1" id="KW-0433">Leucine-rich repeat</keyword>
<gene>
    <name evidence="5" type="ORF">EGT51_11655</name>
</gene>
<dbReference type="InterPro" id="IPR032675">
    <property type="entry name" value="LRR_dom_sf"/>
</dbReference>
<dbReference type="Proteomes" id="UP000297348">
    <property type="component" value="Unassembled WGS sequence"/>
</dbReference>
<feature type="region of interest" description="Disordered" evidence="3">
    <location>
        <begin position="729"/>
        <end position="759"/>
    </location>
</feature>
<dbReference type="SUPFAM" id="SSF52058">
    <property type="entry name" value="L domain-like"/>
    <property type="match status" value="1"/>
</dbReference>
<organism evidence="5 6">
    <name type="scientific">Levilactobacillus suantsaiihabitans</name>
    <dbReference type="NCBI Taxonomy" id="2487722"/>
    <lineage>
        <taxon>Bacteria</taxon>
        <taxon>Bacillati</taxon>
        <taxon>Bacillota</taxon>
        <taxon>Bacilli</taxon>
        <taxon>Lactobacillales</taxon>
        <taxon>Lactobacillaceae</taxon>
        <taxon>Levilactobacillus</taxon>
    </lineage>
</organism>
<dbReference type="OrthoDB" id="2680104at2"/>
<sequence length="865" mass="92971">MNLGGDLDMKLTQRNENRRLFLTGAVALTVGTVGLATTARADSADSSESGDDVSQIASEQSQDQQVALKPSESTGEQSKDPAETPIASESSRGNSSTGTPEKSVAKPEVESAVADTTKEEPTTSTPAPADKPKPAPQASASKAPALRMAKAAVETPPTVDDLIPDKNFQQIVLFAIQQDNPDVTAVSQITPDLLGKLTEINLNSDAAIARQQNDQAFYNAVTNAKSLAGLEYAKGLQKLIIFPNASASRKWGNTSLNGQLTDLSAIKELTGLLTLTLKYNQLTDADTAPLAGLTNLTTIDLSHNQIKDLSFMSKMVNLINITLSYNDISDVSPLRNITASPGIFSFGNNHIFDIMPLLGLNWQPFLGQTYYMISAGNQTWTLDPVRLNSATQTLSTWSFAYDNLYDFNEFMIGDPQSAGSSRIIGAANWVTWSDLTAAPGQSGQLVLDWDVSRHNDLTRPEAPKGLTFAGKIFVPYTLQEGVDAVTVAFQLDGGVKIAPFVILNGQPGTTLDVLDDPSVQATIADLERRGFTYEKPAKYTPDLTDTTESSTVTYTDDAQNITLLFSPLQKIYLVDENGQPIGQKLVKEFGKIGTTWQVDLPKISGYTYDHVTGSGTLTDQTLSGTIQDYNDDIYVYYQSTGEPEKPPVTPVDPGTPVENGQVTVHYQDEAGVKLTDDQVLTGAVGTAYATQGLTFDNYKLTALPANATGTFTAAVQDVYYIYHDETVKLPDKGDDQQPDTGEPTLPQIPQPQSPNATAVLAQQGDAPAILSDGLAAMVTAEPDEVAARQTTSPTQTPRQAPRVTRQRLVVHSRARRVGVRPAAKVTPRPATELPQTGDRQYSALVGAALFAAISSLAGARWFKRQ</sequence>
<dbReference type="Gene3D" id="3.80.10.10">
    <property type="entry name" value="Ribonuclease Inhibitor"/>
    <property type="match status" value="1"/>
</dbReference>
<feature type="compositionally biased region" description="Polar residues" evidence="3">
    <location>
        <begin position="55"/>
        <end position="76"/>
    </location>
</feature>
<feature type="domain" description="MucBP" evidence="4">
    <location>
        <begin position="661"/>
        <end position="722"/>
    </location>
</feature>
<feature type="domain" description="MucBP" evidence="4">
    <location>
        <begin position="485"/>
        <end position="564"/>
    </location>
</feature>
<feature type="compositionally biased region" description="Polar residues" evidence="3">
    <location>
        <begin position="87"/>
        <end position="100"/>
    </location>
</feature>
<feature type="region of interest" description="Disordered" evidence="3">
    <location>
        <begin position="785"/>
        <end position="804"/>
    </location>
</feature>